<dbReference type="GO" id="GO:0006085">
    <property type="term" value="P:acetyl-CoA biosynthetic process"/>
    <property type="evidence" value="ECO:0007669"/>
    <property type="project" value="TreeGrafter"/>
</dbReference>
<dbReference type="RefSeq" id="WP_087133681.1">
    <property type="nucleotide sequence ID" value="NZ_FUKP01000022.1"/>
</dbReference>
<feature type="region of interest" description="Disordered" evidence="7">
    <location>
        <begin position="41"/>
        <end position="70"/>
    </location>
</feature>
<dbReference type="Gene3D" id="3.30.300.30">
    <property type="match status" value="1"/>
</dbReference>
<comment type="similarity">
    <text evidence="1">Belongs to the ATP-dependent AMP-binding enzyme family.</text>
</comment>
<evidence type="ECO:0000259" key="9">
    <source>
        <dbReference type="Pfam" id="PF13193"/>
    </source>
</evidence>
<dbReference type="GO" id="GO:0005829">
    <property type="term" value="C:cytosol"/>
    <property type="evidence" value="ECO:0007669"/>
    <property type="project" value="TreeGrafter"/>
</dbReference>
<evidence type="ECO:0000313" key="12">
    <source>
        <dbReference type="Proteomes" id="UP000196230"/>
    </source>
</evidence>
<dbReference type="GO" id="GO:0005524">
    <property type="term" value="F:ATP binding"/>
    <property type="evidence" value="ECO:0007669"/>
    <property type="project" value="UniProtKB-KW"/>
</dbReference>
<dbReference type="Pfam" id="PF00501">
    <property type="entry name" value="AMP-binding"/>
    <property type="match status" value="1"/>
</dbReference>
<dbReference type="EC" id="6.2.1.1" evidence="2"/>
<feature type="domain" description="AMP-binding enzyme C-terminal" evidence="9">
    <location>
        <begin position="608"/>
        <end position="692"/>
    </location>
</feature>
<dbReference type="SUPFAM" id="SSF56801">
    <property type="entry name" value="Acetyl-CoA synthetase-like"/>
    <property type="match status" value="1"/>
</dbReference>
<evidence type="ECO:0000256" key="6">
    <source>
        <dbReference type="ARBA" id="ARBA00022990"/>
    </source>
</evidence>
<dbReference type="PANTHER" id="PTHR24095:SF14">
    <property type="entry name" value="ACETYL-COENZYME A SYNTHETASE 1"/>
    <property type="match status" value="1"/>
</dbReference>
<reference evidence="11 12" key="1">
    <citation type="submission" date="2017-02" db="EMBL/GenBank/DDBJ databases">
        <authorList>
            <person name="Peterson S.W."/>
        </authorList>
    </citation>
    <scope>NUCLEOTIDE SEQUENCE [LARGE SCALE GENOMIC DNA]</scope>
    <source>
        <strain evidence="11 12">2B3F</strain>
    </source>
</reference>
<accession>A0A1R4IPX3</accession>
<gene>
    <name evidence="11" type="ORF">FM125_03795</name>
</gene>
<evidence type="ECO:0000259" key="10">
    <source>
        <dbReference type="Pfam" id="PF16177"/>
    </source>
</evidence>
<keyword evidence="6" id="KW-0007">Acetylation</keyword>
<evidence type="ECO:0000256" key="4">
    <source>
        <dbReference type="ARBA" id="ARBA00022741"/>
    </source>
</evidence>
<dbReference type="AlphaFoldDB" id="A0A1R4IPX3"/>
<evidence type="ECO:0000256" key="7">
    <source>
        <dbReference type="SAM" id="MobiDB-lite"/>
    </source>
</evidence>
<dbReference type="InterPro" id="IPR032387">
    <property type="entry name" value="ACAS_N"/>
</dbReference>
<dbReference type="PANTHER" id="PTHR24095">
    <property type="entry name" value="ACETYL-COENZYME A SYNTHETASE"/>
    <property type="match status" value="1"/>
</dbReference>
<name>A0A1R4IPX3_9MICC</name>
<keyword evidence="3 11" id="KW-0436">Ligase</keyword>
<keyword evidence="4" id="KW-0547">Nucleotide-binding</keyword>
<dbReference type="InterPro" id="IPR025110">
    <property type="entry name" value="AMP-bd_C"/>
</dbReference>
<feature type="domain" description="AMP-dependent synthetase/ligase" evidence="8">
    <location>
        <begin position="135"/>
        <end position="550"/>
    </location>
</feature>
<evidence type="ECO:0000256" key="1">
    <source>
        <dbReference type="ARBA" id="ARBA00006432"/>
    </source>
</evidence>
<dbReference type="Pfam" id="PF13193">
    <property type="entry name" value="AMP-binding_C"/>
    <property type="match status" value="1"/>
</dbReference>
<evidence type="ECO:0000313" key="11">
    <source>
        <dbReference type="EMBL" id="SJN21779.1"/>
    </source>
</evidence>
<protein>
    <recommendedName>
        <fullName evidence="2">acetate--CoA ligase</fullName>
        <ecNumber evidence="2">6.2.1.1</ecNumber>
    </recommendedName>
</protein>
<dbReference type="PROSITE" id="PS00455">
    <property type="entry name" value="AMP_BINDING"/>
    <property type="match status" value="1"/>
</dbReference>
<evidence type="ECO:0000259" key="8">
    <source>
        <dbReference type="Pfam" id="PF00501"/>
    </source>
</evidence>
<dbReference type="Gene3D" id="3.40.50.12780">
    <property type="entry name" value="N-terminal domain of ligase-like"/>
    <property type="match status" value="1"/>
</dbReference>
<proteinExistence type="inferred from homology"/>
<evidence type="ECO:0000256" key="5">
    <source>
        <dbReference type="ARBA" id="ARBA00022840"/>
    </source>
</evidence>
<sequence length="730" mass="78615">MPVSAAGTAAAVAETALPAPDPVRGPNDGVPAAALATLPGPLPQSLVDAADPDVHPGRPAGRAHGGRGDGAVVAESDRLALWEAVGRRLTWDTDFTQVTDTVPTDAAAGAAPQIRWYADGRLNVAYNCVDRHVEAGRGEKVALYFEGEPGDRRAVTYAQLQREVAQAANALEELGIEAGDRVVVYLPVLVETIVITLACARIGAVHSLVFGGFSAEALRFRVEDTGAKLLVTTDGQFRRGTAVPVKANADEAVSGDNAIEHVLVLDRTGHRDIPWTEGRDLWWHDVVDRQPDVHTRRAFDAEHPLFIMYTSGTTGQPKGLVHTSGGYLAAASWTHDFLFSHPDPARRDDDVHWCTADLAWVTAHTYEIYGPLSNGVTQVIYEGVPNAPHPGRHFEVIQRYGVTSYYTAPTLIRSLMGWHPDGVPAEYDLSSIRLIGTVGEAVNPEAWVWARTQIGRDALDRLDGQAAAAGRAPVPRDGAVGVPMVDTWWQSETGSTVLSPRPTDTVFKPGCGSRPLPGVDVDVVDDDGTSVGAHLQGKIVVTRTSPSMARTVWGNPQRFYDSYWADYARQGWFLAGDGAKRDDDSDVWILGRIDDVINVSGHRLSTIEIESALVAHPEVIEAGVCPVPDPKTGHAAVAFVVAHERFAVAGRPEETAEQAEQLRRHVARVIGPVAKPAHVVFVPDVPKTRSGKIMRRLLTQLFTGDALGDTTSLQNEPCVAEIEKAVAARR</sequence>
<dbReference type="Pfam" id="PF16177">
    <property type="entry name" value="ACAS_N"/>
    <property type="match status" value="1"/>
</dbReference>
<keyword evidence="5" id="KW-0067">ATP-binding</keyword>
<dbReference type="InterPro" id="IPR042099">
    <property type="entry name" value="ANL_N_sf"/>
</dbReference>
<dbReference type="InterPro" id="IPR020845">
    <property type="entry name" value="AMP-binding_CS"/>
</dbReference>
<feature type="domain" description="Acetyl-coenzyme A synthetase N-terminal" evidence="10">
    <location>
        <begin position="76"/>
        <end position="128"/>
    </location>
</feature>
<dbReference type="InterPro" id="IPR000873">
    <property type="entry name" value="AMP-dep_synth/lig_dom"/>
</dbReference>
<dbReference type="GO" id="GO:0003987">
    <property type="term" value="F:acetate-CoA ligase activity"/>
    <property type="evidence" value="ECO:0007669"/>
    <property type="project" value="UniProtKB-EC"/>
</dbReference>
<dbReference type="EMBL" id="FUKP01000022">
    <property type="protein sequence ID" value="SJN21779.1"/>
    <property type="molecule type" value="Genomic_DNA"/>
</dbReference>
<evidence type="ECO:0000256" key="2">
    <source>
        <dbReference type="ARBA" id="ARBA00013275"/>
    </source>
</evidence>
<dbReference type="InterPro" id="IPR045851">
    <property type="entry name" value="AMP-bd_C_sf"/>
</dbReference>
<organism evidence="11 12">
    <name type="scientific">Micrococcus lylae</name>
    <dbReference type="NCBI Taxonomy" id="1273"/>
    <lineage>
        <taxon>Bacteria</taxon>
        <taxon>Bacillati</taxon>
        <taxon>Actinomycetota</taxon>
        <taxon>Actinomycetes</taxon>
        <taxon>Micrococcales</taxon>
        <taxon>Micrococcaceae</taxon>
        <taxon>Micrococcus</taxon>
    </lineage>
</organism>
<dbReference type="Proteomes" id="UP000196230">
    <property type="component" value="Unassembled WGS sequence"/>
</dbReference>
<evidence type="ECO:0000256" key="3">
    <source>
        <dbReference type="ARBA" id="ARBA00022598"/>
    </source>
</evidence>